<accession>A0A2M7EJV3</accession>
<dbReference type="Proteomes" id="UP000228762">
    <property type="component" value="Unassembled WGS sequence"/>
</dbReference>
<organism evidence="1 2">
    <name type="scientific">Candidatus Roizmanbacteria bacterium CG17_big_fil_post_rev_8_21_14_2_50_39_7</name>
    <dbReference type="NCBI Taxonomy" id="1974858"/>
    <lineage>
        <taxon>Bacteria</taxon>
        <taxon>Candidatus Roizmaniibacteriota</taxon>
    </lineage>
</organism>
<proteinExistence type="predicted"/>
<feature type="non-terminal residue" evidence="1">
    <location>
        <position position="208"/>
    </location>
</feature>
<comment type="caution">
    <text evidence="1">The sequence shown here is derived from an EMBL/GenBank/DDBJ whole genome shotgun (WGS) entry which is preliminary data.</text>
</comment>
<dbReference type="EMBL" id="PFEV01000152">
    <property type="protein sequence ID" value="PIV70815.1"/>
    <property type="molecule type" value="Genomic_DNA"/>
</dbReference>
<gene>
    <name evidence="1" type="ORF">COW57_03175</name>
</gene>
<evidence type="ECO:0000313" key="2">
    <source>
        <dbReference type="Proteomes" id="UP000228762"/>
    </source>
</evidence>
<dbReference type="AlphaFoldDB" id="A0A2M7EJV3"/>
<evidence type="ECO:0000313" key="1">
    <source>
        <dbReference type="EMBL" id="PIV70815.1"/>
    </source>
</evidence>
<reference evidence="2" key="1">
    <citation type="submission" date="2017-09" db="EMBL/GenBank/DDBJ databases">
        <title>Depth-based differentiation of microbial function through sediment-hosted aquifers and enrichment of novel symbionts in the deep terrestrial subsurface.</title>
        <authorList>
            <person name="Probst A.J."/>
            <person name="Ladd B."/>
            <person name="Jarett J.K."/>
            <person name="Geller-Mcgrath D.E."/>
            <person name="Sieber C.M.K."/>
            <person name="Emerson J.B."/>
            <person name="Anantharaman K."/>
            <person name="Thomas B.C."/>
            <person name="Malmstrom R."/>
            <person name="Stieglmeier M."/>
            <person name="Klingl A."/>
            <person name="Woyke T."/>
            <person name="Ryan C.M."/>
            <person name="Banfield J.F."/>
        </authorList>
    </citation>
    <scope>NUCLEOTIDE SEQUENCE [LARGE SCALE GENOMIC DNA]</scope>
</reference>
<sequence length="208" mass="24143">MSMGRERLHASRRIRCAAQGDDSDSSHRINVRSSPIDGHKPELPLLLMVLYFKPPGVQVCHDVARETADFKSRYEAMINIMKDDTGQETDERYKDYIANIESATHFVESHDFGKQKRRTAEPTNVHFERIFLRGVKDKLPVRKEDASIVYTSLLARLLHDSKEDLTDFSIYLYDGADDINVKTNTYEINYRNQKGRFFLQLTPDEKEL</sequence>
<name>A0A2M7EJV3_9BACT</name>
<protein>
    <submittedName>
        <fullName evidence="1">Uncharacterized protein</fullName>
    </submittedName>
</protein>